<protein>
    <submittedName>
        <fullName evidence="5">N-6 DNA Methylase</fullName>
    </submittedName>
</protein>
<dbReference type="PATRIC" id="fig|1706433.3.peg.629"/>
<dbReference type="PRINTS" id="PR00507">
    <property type="entry name" value="N12N6MTFRASE"/>
</dbReference>
<dbReference type="AlphaFoldDB" id="A0A150JHD4"/>
<dbReference type="Pfam" id="PF02384">
    <property type="entry name" value="N6_Mtase"/>
    <property type="match status" value="1"/>
</dbReference>
<dbReference type="PATRIC" id="fig|1706435.3.peg.366"/>
<feature type="domain" description="DNA methylase adenine-specific" evidence="2">
    <location>
        <begin position="306"/>
        <end position="588"/>
    </location>
</feature>
<dbReference type="SUPFAM" id="SSF53335">
    <property type="entry name" value="S-adenosyl-L-methionine-dependent methyltransferases"/>
    <property type="match status" value="1"/>
</dbReference>
<evidence type="ECO:0000313" key="4">
    <source>
        <dbReference type="EMBL" id="KYC55000.1"/>
    </source>
</evidence>
<organism evidence="5">
    <name type="scientific">Candidatus Methanofastidiosum methylothiophilum</name>
    <dbReference type="NCBI Taxonomy" id="1705564"/>
    <lineage>
        <taxon>Archaea</taxon>
        <taxon>Methanobacteriati</taxon>
        <taxon>Methanobacteriota</taxon>
        <taxon>Stenosarchaea group</taxon>
        <taxon>Candidatus Methanofastidiosia</taxon>
        <taxon>Candidatus Methanofastidiosales</taxon>
        <taxon>Candidatus Methanofastidiosaceae</taxon>
        <taxon>Candidatus Methanofastidiosum</taxon>
    </lineage>
</organism>
<gene>
    <name evidence="4" type="ORF">AN188_00628</name>
    <name evidence="5" type="ORF">APG09_00375</name>
</gene>
<accession>A0A150JCR5</accession>
<evidence type="ECO:0000313" key="6">
    <source>
        <dbReference type="Proteomes" id="UP000092420"/>
    </source>
</evidence>
<dbReference type="PANTHER" id="PTHR42998:SF1">
    <property type="entry name" value="TYPE I RESTRICTION ENZYME HINDI METHYLASE SUBUNIT"/>
    <property type="match status" value="1"/>
</dbReference>
<dbReference type="InterPro" id="IPR029063">
    <property type="entry name" value="SAM-dependent_MTases_sf"/>
</dbReference>
<accession>A0A150JM79</accession>
<dbReference type="GO" id="GO:0032259">
    <property type="term" value="P:methylation"/>
    <property type="evidence" value="ECO:0007669"/>
    <property type="project" value="UniProtKB-KW"/>
</dbReference>
<dbReference type="GO" id="GO:0003677">
    <property type="term" value="F:DNA binding"/>
    <property type="evidence" value="ECO:0007669"/>
    <property type="project" value="InterPro"/>
</dbReference>
<evidence type="ECO:0000256" key="1">
    <source>
        <dbReference type="SAM" id="Coils"/>
    </source>
</evidence>
<sequence>MPDDEIKINKIFSSLDAKHGLALFSQNEITEIENRIQESEGKYYIRCLKKDKLKIAKPEEIVRQLWINRLINEYNYPLDRIDVEKVVYFGSRVDPGAADIVVYHQDLTNYFILFEVKRPKRKEGLEQLKSYCNAEGAPIGIWSNGNELIRLHREEPNVFIEIPRIPKVTETLSDILTERWTLRWLEDNDELKKGKTTLKKIILDLEELVLGNYDEGFDEIFKLIYAKLYDEYKGINNPRYQLQFYVGDRDPESLYTVINNLLQGARRTWHGIFEQTDAIGLRPAHLKVCVSFLQNIKLFNSNLRIIDEAFEYLIPQTAKKKDGQFFTPRMVEDMAVKMLNPKSHEYIIDPACGSAGFLLHSIMWVSGGVIDGRPLPTPAQNFAQNNIYGIDFAKKAVRIAKAINLIVGDGKTHIFRDNSLAPNTWNDETKTGLRSRLLELSNEESNNNNQTNFLYFDFDILLTNPPFAGTIKEREILRLYNLGERNGRLLKKTDRHILFIERSLQFLRPGGRMAIVIPQGILNNTNQEYIRRFMIDEARILASVGLHINTFKPHTGTKTSVLFLMKYTTEEKEMIQKLKSNYETKWEEYIEKLVKDFKDVKWDTAIEEDSVPEIMKSFIESTFDNLEDLEIFSEENTEDSNNEEEDLISFPSLVSEFQKLSEILNEKESEIKACMAEKKNKQSKLPIDAELKIVSKEYYISLTKEIRALNKKIEKIYLQISERTLGGQIFLVLNDKKINLGFKEYWIDAQVMKQIDYPIFFAVNQKPLKDNKGEYNYKRNENKEYEYDDKGHIIIEHDLDEIAEAFKEFAQEQGFDFWGDNSANC</sequence>
<proteinExistence type="predicted"/>
<dbReference type="Proteomes" id="UP000092420">
    <property type="component" value="Unassembled WGS sequence"/>
</dbReference>
<dbReference type="EMBL" id="LNJB01000005">
    <property type="protein sequence ID" value="KYC55000.1"/>
    <property type="molecule type" value="Genomic_DNA"/>
</dbReference>
<feature type="domain" description="Type I restriction enzyme R protein N-terminal" evidence="3">
    <location>
        <begin position="58"/>
        <end position="166"/>
    </location>
</feature>
<evidence type="ECO:0000259" key="3">
    <source>
        <dbReference type="Pfam" id="PF13588"/>
    </source>
</evidence>
<evidence type="ECO:0000313" key="5">
    <source>
        <dbReference type="EMBL" id="KYC58355.1"/>
    </source>
</evidence>
<name>A0A150JHD4_9EURY</name>
<accession>A0A150JHD4</accession>
<dbReference type="GO" id="GO:0008170">
    <property type="term" value="F:N-methyltransferase activity"/>
    <property type="evidence" value="ECO:0007669"/>
    <property type="project" value="InterPro"/>
</dbReference>
<feature type="coiled-coil region" evidence="1">
    <location>
        <begin position="657"/>
        <end position="684"/>
    </location>
</feature>
<dbReference type="Gene3D" id="3.40.50.150">
    <property type="entry name" value="Vaccinia Virus protein VP39"/>
    <property type="match status" value="1"/>
</dbReference>
<keyword evidence="1" id="KW-0175">Coiled coil</keyword>
<evidence type="ECO:0000259" key="2">
    <source>
        <dbReference type="Pfam" id="PF02384"/>
    </source>
</evidence>
<keyword evidence="5" id="KW-0808">Transferase</keyword>
<dbReference type="InterPro" id="IPR052916">
    <property type="entry name" value="Type-I_RE_MTase_Subunit"/>
</dbReference>
<reference evidence="5 6" key="1">
    <citation type="journal article" date="2016" name="ISME J.">
        <title>Chasing the elusive Euryarchaeota class WSA2: genomes reveal a uniquely fastidious methyl-reducing methanogen.</title>
        <authorList>
            <person name="Nobu M.K."/>
            <person name="Narihiro T."/>
            <person name="Kuroda K."/>
            <person name="Mei R."/>
            <person name="Liu W.T."/>
        </authorList>
    </citation>
    <scope>NUCLEOTIDE SEQUENCE [LARGE SCALE GENOMIC DNA]</scope>
    <source>
        <strain evidence="4">ADurb1013_Bin02101</strain>
        <strain evidence="5">ADurb1213_Bin02801</strain>
    </source>
</reference>
<comment type="caution">
    <text evidence="5">The sequence shown here is derived from an EMBL/GenBank/DDBJ whole genome shotgun (WGS) entry which is preliminary data.</text>
</comment>
<keyword evidence="5" id="KW-0489">Methyltransferase</keyword>
<dbReference type="InterPro" id="IPR003356">
    <property type="entry name" value="DNA_methylase_A-5"/>
</dbReference>
<dbReference type="Pfam" id="PF13588">
    <property type="entry name" value="HSDR_N_2"/>
    <property type="match status" value="1"/>
</dbReference>
<dbReference type="InterPro" id="IPR029464">
    <property type="entry name" value="HSDR_N"/>
</dbReference>
<dbReference type="EMBL" id="LNJE01000003">
    <property type="protein sequence ID" value="KYC58355.1"/>
    <property type="molecule type" value="Genomic_DNA"/>
</dbReference>
<dbReference type="PANTHER" id="PTHR42998">
    <property type="entry name" value="TYPE I RESTRICTION ENZYME HINDVIIP M PROTEIN-RELATED"/>
    <property type="match status" value="1"/>
</dbReference>